<keyword evidence="4 7" id="KW-0175">Coiled coil</keyword>
<proteinExistence type="inferred from homology"/>
<feature type="compositionally biased region" description="Basic and acidic residues" evidence="8">
    <location>
        <begin position="402"/>
        <end position="412"/>
    </location>
</feature>
<evidence type="ECO:0000256" key="7">
    <source>
        <dbReference type="SAM" id="Coils"/>
    </source>
</evidence>
<feature type="coiled-coil region" evidence="7">
    <location>
        <begin position="25"/>
        <end position="91"/>
    </location>
</feature>
<feature type="coiled-coil region" evidence="7">
    <location>
        <begin position="218"/>
        <end position="288"/>
    </location>
</feature>
<evidence type="ECO:0000256" key="2">
    <source>
        <dbReference type="ARBA" id="ARBA00010841"/>
    </source>
</evidence>
<name>A0A6G0XD87_9STRA</name>
<evidence type="ECO:0000256" key="5">
    <source>
        <dbReference type="ARBA" id="ARBA00023069"/>
    </source>
</evidence>
<evidence type="ECO:0000313" key="10">
    <source>
        <dbReference type="Proteomes" id="UP000481153"/>
    </source>
</evidence>
<dbReference type="InterPro" id="IPR038844">
    <property type="entry name" value="CFAP157"/>
</dbReference>
<evidence type="ECO:0000256" key="8">
    <source>
        <dbReference type="SAM" id="MobiDB-lite"/>
    </source>
</evidence>
<keyword evidence="10" id="KW-1185">Reference proteome</keyword>
<evidence type="ECO:0000256" key="4">
    <source>
        <dbReference type="ARBA" id="ARBA00023054"/>
    </source>
</evidence>
<evidence type="ECO:0000256" key="3">
    <source>
        <dbReference type="ARBA" id="ARBA00014087"/>
    </source>
</evidence>
<dbReference type="PANTHER" id="PTHR31954:SF1">
    <property type="entry name" value="CILIA- AND FLAGELLA-ASSOCIATED PROTEIN 157"/>
    <property type="match status" value="1"/>
</dbReference>
<feature type="region of interest" description="Disordered" evidence="8">
    <location>
        <begin position="389"/>
        <end position="412"/>
    </location>
</feature>
<comment type="subcellular location">
    <subcellularLocation>
        <location evidence="1">Cell projection</location>
        <location evidence="1">Cilium</location>
    </subcellularLocation>
</comment>
<comment type="caution">
    <text evidence="9">The sequence shown here is derived from an EMBL/GenBank/DDBJ whole genome shotgun (WGS) entry which is preliminary data.</text>
</comment>
<feature type="coiled-coil region" evidence="7">
    <location>
        <begin position="117"/>
        <end position="151"/>
    </location>
</feature>
<feature type="region of interest" description="Disordered" evidence="8">
    <location>
        <begin position="340"/>
        <end position="365"/>
    </location>
</feature>
<dbReference type="GO" id="GO:0036064">
    <property type="term" value="C:ciliary basal body"/>
    <property type="evidence" value="ECO:0007669"/>
    <property type="project" value="TreeGrafter"/>
</dbReference>
<dbReference type="VEuPathDB" id="FungiDB:AeMF1_021005"/>
<evidence type="ECO:0000256" key="6">
    <source>
        <dbReference type="ARBA" id="ARBA00023273"/>
    </source>
</evidence>
<evidence type="ECO:0000313" key="9">
    <source>
        <dbReference type="EMBL" id="KAF0738126.1"/>
    </source>
</evidence>
<organism evidence="9 10">
    <name type="scientific">Aphanomyces euteiches</name>
    <dbReference type="NCBI Taxonomy" id="100861"/>
    <lineage>
        <taxon>Eukaryota</taxon>
        <taxon>Sar</taxon>
        <taxon>Stramenopiles</taxon>
        <taxon>Oomycota</taxon>
        <taxon>Saprolegniomycetes</taxon>
        <taxon>Saprolegniales</taxon>
        <taxon>Verrucalvaceae</taxon>
        <taxon>Aphanomyces</taxon>
    </lineage>
</organism>
<dbReference type="GO" id="GO:0008017">
    <property type="term" value="F:microtubule binding"/>
    <property type="evidence" value="ECO:0007669"/>
    <property type="project" value="TreeGrafter"/>
</dbReference>
<protein>
    <recommendedName>
        <fullName evidence="3">Cilia- and flagella-associated protein 157</fullName>
    </recommendedName>
</protein>
<evidence type="ECO:0000256" key="1">
    <source>
        <dbReference type="ARBA" id="ARBA00004138"/>
    </source>
</evidence>
<reference evidence="9 10" key="1">
    <citation type="submission" date="2019-07" db="EMBL/GenBank/DDBJ databases">
        <title>Genomics analysis of Aphanomyces spp. identifies a new class of oomycete effector associated with host adaptation.</title>
        <authorList>
            <person name="Gaulin E."/>
        </authorList>
    </citation>
    <scope>NUCLEOTIDE SEQUENCE [LARGE SCALE GENOMIC DNA]</scope>
    <source>
        <strain evidence="9 10">ATCC 201684</strain>
    </source>
</reference>
<dbReference type="Proteomes" id="UP000481153">
    <property type="component" value="Unassembled WGS sequence"/>
</dbReference>
<dbReference type="AlphaFoldDB" id="A0A6G0XD87"/>
<keyword evidence="6" id="KW-0966">Cell projection</keyword>
<gene>
    <name evidence="9" type="ORF">Ae201684_006111</name>
</gene>
<keyword evidence="5" id="KW-0969">Cilium</keyword>
<comment type="similarity">
    <text evidence="2">Belongs to the CFAP157 family.</text>
</comment>
<sequence>MGDGVESFRLAAERALRDQRVQFEIKQREEDLTRLQNENKEMKAKLKEMIATMDANIEDRERVILYKVKRIDELQEKVTRLEADEAMRIEETVRGFTEQLSAVTQERDALRTKCDLYEASSQEIEEFKAIKSRLEAEMERLVTENKRLEASCAARLHELETKHLIDMQRMKREREEEVARTRGDMERMMIESLDGTTRRAVEENAALTLELRYQSSKLEKILEQNEALKRDKTESRNNTDILTEMTEMLSKKVKLYEKLFLKMQKRDRAALEKQLEQGRNRASEKHDNAMRLFHSPPQESNPAPPKSPIETQWHEAFEDHLAERSKVKRGVDAVLQYNQFIQGKQSPSPRSGFPRRGRRAMPVDYTPQEIQAIRLPHIVDSIEPKSYVSKAEYLDSTSPSPRPREGWKTART</sequence>
<accession>A0A6G0XD87</accession>
<dbReference type="PANTHER" id="PTHR31954">
    <property type="entry name" value="CILIA- AND FLAGELLA-ASSOCIATED PROTEIN 157"/>
    <property type="match status" value="1"/>
</dbReference>
<dbReference type="EMBL" id="VJMJ01000079">
    <property type="protein sequence ID" value="KAF0738126.1"/>
    <property type="molecule type" value="Genomic_DNA"/>
</dbReference>